<dbReference type="AlphaFoldDB" id="A0A2Z2NXB1"/>
<keyword evidence="14 15" id="KW-0472">Membrane</keyword>
<evidence type="ECO:0000256" key="3">
    <source>
        <dbReference type="ARBA" id="ARBA00004141"/>
    </source>
</evidence>
<sequence>MHGSRRRTFSYNLDGGTSSMSNFRTPLSRVKGLGSAKEGTGHFWMQRLTGIALIPLVLWLGFSVAALSSMDYIAIREWLSQPFNSIVMILFMIAGFYHARLGLQVVIEDYIGSHGPRTVAIIGVNFAAAALGVTGVFSVLRIALAS</sequence>
<keyword evidence="7" id="KW-0816">Tricarboxylic acid cycle</keyword>
<evidence type="ECO:0000256" key="4">
    <source>
        <dbReference type="ARBA" id="ARBA00005163"/>
    </source>
</evidence>
<evidence type="ECO:0000256" key="6">
    <source>
        <dbReference type="ARBA" id="ARBA00022448"/>
    </source>
</evidence>
<feature type="transmembrane region" description="Helical" evidence="15">
    <location>
        <begin position="86"/>
        <end position="107"/>
    </location>
</feature>
<protein>
    <recommendedName>
        <fullName evidence="5">Succinate dehydrogenase hydrophobic membrane anchor subunit</fullName>
    </recommendedName>
</protein>
<keyword evidence="6" id="KW-0813">Transport</keyword>
<dbReference type="GO" id="GO:0016020">
    <property type="term" value="C:membrane"/>
    <property type="evidence" value="ECO:0007669"/>
    <property type="project" value="UniProtKB-SubCell"/>
</dbReference>
<evidence type="ECO:0000256" key="15">
    <source>
        <dbReference type="SAM" id="Phobius"/>
    </source>
</evidence>
<dbReference type="GO" id="GO:0006099">
    <property type="term" value="P:tricarboxylic acid cycle"/>
    <property type="evidence" value="ECO:0007669"/>
    <property type="project" value="UniProtKB-UniPathway"/>
</dbReference>
<proteinExistence type="predicted"/>
<name>A0A2Z2NXB1_9GAMM</name>
<evidence type="ECO:0000256" key="14">
    <source>
        <dbReference type="ARBA" id="ARBA00023136"/>
    </source>
</evidence>
<comment type="pathway">
    <text evidence="4">Carbohydrate metabolism; tricarboxylic acid cycle.</text>
</comment>
<dbReference type="Pfam" id="PF01127">
    <property type="entry name" value="Sdh_cyt"/>
    <property type="match status" value="1"/>
</dbReference>
<evidence type="ECO:0000256" key="2">
    <source>
        <dbReference type="ARBA" id="ARBA00004050"/>
    </source>
</evidence>
<dbReference type="EMBL" id="CP018632">
    <property type="protein sequence ID" value="ASJ72377.1"/>
    <property type="molecule type" value="Genomic_DNA"/>
</dbReference>
<evidence type="ECO:0000256" key="5">
    <source>
        <dbReference type="ARBA" id="ARBA00019425"/>
    </source>
</evidence>
<evidence type="ECO:0000256" key="7">
    <source>
        <dbReference type="ARBA" id="ARBA00022532"/>
    </source>
</evidence>
<comment type="function">
    <text evidence="2">Membrane-anchoring subunit of succinate dehydrogenase (SDH).</text>
</comment>
<reference evidence="16 17" key="1">
    <citation type="submission" date="2016-12" db="EMBL/GenBank/DDBJ databases">
        <authorList>
            <person name="Song W.-J."/>
            <person name="Kurnit D.M."/>
        </authorList>
    </citation>
    <scope>NUCLEOTIDE SEQUENCE [LARGE SCALE GENOMIC DNA]</scope>
    <source>
        <strain evidence="16 17">IMCC3135</strain>
    </source>
</reference>
<keyword evidence="11" id="KW-0249">Electron transport</keyword>
<keyword evidence="9 15" id="KW-0812">Transmembrane</keyword>
<feature type="transmembrane region" description="Helical" evidence="15">
    <location>
        <begin position="51"/>
        <end position="74"/>
    </location>
</feature>
<dbReference type="NCBIfam" id="TIGR02968">
    <property type="entry name" value="succ_dehyd_anc"/>
    <property type="match status" value="1"/>
</dbReference>
<dbReference type="CDD" id="cd03495">
    <property type="entry name" value="SQR_TypeC_SdhD_like"/>
    <property type="match status" value="1"/>
</dbReference>
<organism evidence="16 17">
    <name type="scientific">Granulosicoccus antarcticus IMCC3135</name>
    <dbReference type="NCBI Taxonomy" id="1192854"/>
    <lineage>
        <taxon>Bacteria</taxon>
        <taxon>Pseudomonadati</taxon>
        <taxon>Pseudomonadota</taxon>
        <taxon>Gammaproteobacteria</taxon>
        <taxon>Chromatiales</taxon>
        <taxon>Granulosicoccaceae</taxon>
        <taxon>Granulosicoccus</taxon>
    </lineage>
</organism>
<keyword evidence="12 15" id="KW-1133">Transmembrane helix</keyword>
<dbReference type="UniPathway" id="UPA00223"/>
<keyword evidence="17" id="KW-1185">Reference proteome</keyword>
<dbReference type="Gene3D" id="1.20.1300.10">
    <property type="entry name" value="Fumarate reductase/succinate dehydrogenase, transmembrane subunit"/>
    <property type="match status" value="1"/>
</dbReference>
<gene>
    <name evidence="16" type="ORF">IMCC3135_11435</name>
</gene>
<feature type="transmembrane region" description="Helical" evidence="15">
    <location>
        <begin position="119"/>
        <end position="144"/>
    </location>
</feature>
<dbReference type="KEGG" id="gai:IMCC3135_11435"/>
<dbReference type="GO" id="GO:0046872">
    <property type="term" value="F:metal ion binding"/>
    <property type="evidence" value="ECO:0007669"/>
    <property type="project" value="UniProtKB-KW"/>
</dbReference>
<evidence type="ECO:0000313" key="17">
    <source>
        <dbReference type="Proteomes" id="UP000250079"/>
    </source>
</evidence>
<evidence type="ECO:0000256" key="1">
    <source>
        <dbReference type="ARBA" id="ARBA00001971"/>
    </source>
</evidence>
<evidence type="ECO:0000256" key="10">
    <source>
        <dbReference type="ARBA" id="ARBA00022723"/>
    </source>
</evidence>
<dbReference type="InterPro" id="IPR014312">
    <property type="entry name" value="Succ_DH_anchor"/>
</dbReference>
<keyword evidence="8" id="KW-0349">Heme</keyword>
<evidence type="ECO:0000313" key="16">
    <source>
        <dbReference type="EMBL" id="ASJ72377.1"/>
    </source>
</evidence>
<accession>A0A2Z2NXB1</accession>
<comment type="subcellular location">
    <subcellularLocation>
        <location evidence="3">Membrane</location>
        <topology evidence="3">Multi-pass membrane protein</topology>
    </subcellularLocation>
</comment>
<evidence type="ECO:0000256" key="13">
    <source>
        <dbReference type="ARBA" id="ARBA00023004"/>
    </source>
</evidence>
<dbReference type="SUPFAM" id="SSF81343">
    <property type="entry name" value="Fumarate reductase respiratory complex transmembrane subunits"/>
    <property type="match status" value="1"/>
</dbReference>
<comment type="cofactor">
    <cofactor evidence="1">
        <name>heme</name>
        <dbReference type="ChEBI" id="CHEBI:30413"/>
    </cofactor>
</comment>
<keyword evidence="13" id="KW-0408">Iron</keyword>
<evidence type="ECO:0000256" key="9">
    <source>
        <dbReference type="ARBA" id="ARBA00022692"/>
    </source>
</evidence>
<keyword evidence="10" id="KW-0479">Metal-binding</keyword>
<dbReference type="Proteomes" id="UP000250079">
    <property type="component" value="Chromosome"/>
</dbReference>
<evidence type="ECO:0000256" key="11">
    <source>
        <dbReference type="ARBA" id="ARBA00022982"/>
    </source>
</evidence>
<dbReference type="InterPro" id="IPR034804">
    <property type="entry name" value="SQR/QFR_C/D"/>
</dbReference>
<evidence type="ECO:0000256" key="8">
    <source>
        <dbReference type="ARBA" id="ARBA00022617"/>
    </source>
</evidence>
<evidence type="ECO:0000256" key="12">
    <source>
        <dbReference type="ARBA" id="ARBA00022989"/>
    </source>
</evidence>
<dbReference type="GO" id="GO:0020037">
    <property type="term" value="F:heme binding"/>
    <property type="evidence" value="ECO:0007669"/>
    <property type="project" value="InterPro"/>
</dbReference>
<dbReference type="InterPro" id="IPR000701">
    <property type="entry name" value="SuccDH_FuR_B_TM-su"/>
</dbReference>